<accession>M1DAF6</accession>
<evidence type="ECO:0000313" key="2">
    <source>
        <dbReference type="EnsemblPlants" id="PGSC0003DMT400085862"/>
    </source>
</evidence>
<keyword evidence="3" id="KW-1185">Reference proteome</keyword>
<dbReference type="AlphaFoldDB" id="M1DAF6"/>
<dbReference type="EnsemblPlants" id="PGSC0003DMT400085862">
    <property type="protein sequence ID" value="PGSC0003DMT400085862"/>
    <property type="gene ID" value="PGSC0003DMG400035433"/>
</dbReference>
<reference evidence="2" key="2">
    <citation type="submission" date="2015-06" db="UniProtKB">
        <authorList>
            <consortium name="EnsemblPlants"/>
        </authorList>
    </citation>
    <scope>IDENTIFICATION</scope>
    <source>
        <strain evidence="2">DM1-3 516 R44</strain>
    </source>
</reference>
<evidence type="ECO:0000256" key="1">
    <source>
        <dbReference type="SAM" id="MobiDB-lite"/>
    </source>
</evidence>
<dbReference type="PaxDb" id="4113-PGSC0003DMT400085862"/>
<evidence type="ECO:0000313" key="3">
    <source>
        <dbReference type="Proteomes" id="UP000011115"/>
    </source>
</evidence>
<protein>
    <submittedName>
        <fullName evidence="2">Uncharacterized protein</fullName>
    </submittedName>
</protein>
<dbReference type="PANTHER" id="PTHR33180">
    <property type="entry name" value="PHOTOSYSTEM II CP43 REACTION CENTER PROTEIN"/>
    <property type="match status" value="1"/>
</dbReference>
<dbReference type="HOGENOM" id="CLU_029307_5_0_1"/>
<reference evidence="3" key="1">
    <citation type="journal article" date="2011" name="Nature">
        <title>Genome sequence and analysis of the tuber crop potato.</title>
        <authorList>
            <consortium name="The Potato Genome Sequencing Consortium"/>
        </authorList>
    </citation>
    <scope>NUCLEOTIDE SEQUENCE [LARGE SCALE GENOMIC DNA]</scope>
    <source>
        <strain evidence="3">cv. DM1-3 516 R44</strain>
    </source>
</reference>
<sequence length="154" mass="17796">MVRPYVAATNQLPRKRARGIVINEEAAASRAPATKLPPKRGKDKVQDPPPRSLNRLKFEGLRTILEDKRFSIDSVVDRYLEVWNTMKFHRFEIFTEPRTPYIPTWVRKFYSPFGEPVLKGKKKPNAFKQVDFGVVQEKKVKYSSTEINEVVGCS</sequence>
<organism evidence="2 3">
    <name type="scientific">Solanum tuberosum</name>
    <name type="common">Potato</name>
    <dbReference type="NCBI Taxonomy" id="4113"/>
    <lineage>
        <taxon>Eukaryota</taxon>
        <taxon>Viridiplantae</taxon>
        <taxon>Streptophyta</taxon>
        <taxon>Embryophyta</taxon>
        <taxon>Tracheophyta</taxon>
        <taxon>Spermatophyta</taxon>
        <taxon>Magnoliopsida</taxon>
        <taxon>eudicotyledons</taxon>
        <taxon>Gunneridae</taxon>
        <taxon>Pentapetalae</taxon>
        <taxon>asterids</taxon>
        <taxon>lamiids</taxon>
        <taxon>Solanales</taxon>
        <taxon>Solanaceae</taxon>
        <taxon>Solanoideae</taxon>
        <taxon>Solaneae</taxon>
        <taxon>Solanum</taxon>
    </lineage>
</organism>
<dbReference type="Proteomes" id="UP000011115">
    <property type="component" value="Unassembled WGS sequence"/>
</dbReference>
<dbReference type="Gramene" id="PGSC0003DMT400085862">
    <property type="protein sequence ID" value="PGSC0003DMT400085862"/>
    <property type="gene ID" value="PGSC0003DMG400035433"/>
</dbReference>
<feature type="region of interest" description="Disordered" evidence="1">
    <location>
        <begin position="23"/>
        <end position="52"/>
    </location>
</feature>
<dbReference type="PANTHER" id="PTHR33180:SF31">
    <property type="entry name" value="POLYPROTEIN PROTEIN"/>
    <property type="match status" value="1"/>
</dbReference>
<name>M1DAF6_SOLTU</name>
<proteinExistence type="predicted"/>
<dbReference type="InParanoid" id="M1DAF6"/>